<sequence>MTHIYHVRKDGALGIAWKRFVISGADPKEIRAKWKAINTPYKWETLRVDCFPLCAGNDSS</sequence>
<proteinExistence type="predicted"/>
<organism evidence="1">
    <name type="scientific">marine sediment metagenome</name>
    <dbReference type="NCBI Taxonomy" id="412755"/>
    <lineage>
        <taxon>unclassified sequences</taxon>
        <taxon>metagenomes</taxon>
        <taxon>ecological metagenomes</taxon>
    </lineage>
</organism>
<comment type="caution">
    <text evidence="1">The sequence shown here is derived from an EMBL/GenBank/DDBJ whole genome shotgun (WGS) entry which is preliminary data.</text>
</comment>
<gene>
    <name evidence="1" type="ORF">LCGC14_1352250</name>
</gene>
<evidence type="ECO:0000313" key="1">
    <source>
        <dbReference type="EMBL" id="KKM79207.1"/>
    </source>
</evidence>
<dbReference type="AlphaFoldDB" id="A0A0F9NCS5"/>
<protein>
    <submittedName>
        <fullName evidence="1">Uncharacterized protein</fullName>
    </submittedName>
</protein>
<reference evidence="1" key="1">
    <citation type="journal article" date="2015" name="Nature">
        <title>Complex archaea that bridge the gap between prokaryotes and eukaryotes.</title>
        <authorList>
            <person name="Spang A."/>
            <person name="Saw J.H."/>
            <person name="Jorgensen S.L."/>
            <person name="Zaremba-Niedzwiedzka K."/>
            <person name="Martijn J."/>
            <person name="Lind A.E."/>
            <person name="van Eijk R."/>
            <person name="Schleper C."/>
            <person name="Guy L."/>
            <person name="Ettema T.J."/>
        </authorList>
    </citation>
    <scope>NUCLEOTIDE SEQUENCE</scope>
</reference>
<dbReference type="EMBL" id="LAZR01008368">
    <property type="protein sequence ID" value="KKM79207.1"/>
    <property type="molecule type" value="Genomic_DNA"/>
</dbReference>
<accession>A0A0F9NCS5</accession>
<name>A0A0F9NCS5_9ZZZZ</name>